<evidence type="ECO:0000256" key="3">
    <source>
        <dbReference type="ARBA" id="ARBA00022452"/>
    </source>
</evidence>
<feature type="domain" description="Secretin/TonB short N-terminal" evidence="8">
    <location>
        <begin position="70"/>
        <end position="121"/>
    </location>
</feature>
<keyword evidence="2 7" id="KW-0813">Transport</keyword>
<dbReference type="Pfam" id="PF13715">
    <property type="entry name" value="CarbopepD_reg_2"/>
    <property type="match status" value="1"/>
</dbReference>
<dbReference type="KEGG" id="buy:D8S85_16720"/>
<comment type="similarity">
    <text evidence="7">Belongs to the TonB-dependent receptor family.</text>
</comment>
<dbReference type="NCBIfam" id="TIGR04057">
    <property type="entry name" value="SusC_RagA_signa"/>
    <property type="match status" value="1"/>
</dbReference>
<comment type="subcellular location">
    <subcellularLocation>
        <location evidence="1 7">Cell outer membrane</location>
        <topology evidence="1 7">Multi-pass membrane protein</topology>
    </subcellularLocation>
</comment>
<evidence type="ECO:0000256" key="5">
    <source>
        <dbReference type="ARBA" id="ARBA00023136"/>
    </source>
</evidence>
<dbReference type="InterPro" id="IPR012910">
    <property type="entry name" value="Plug_dom"/>
</dbReference>
<dbReference type="Proteomes" id="UP000270673">
    <property type="component" value="Chromosome"/>
</dbReference>
<dbReference type="RefSeq" id="WP_127075392.1">
    <property type="nucleotide sequence ID" value="NZ_CP032819.1"/>
</dbReference>
<dbReference type="Gene3D" id="2.60.40.1120">
    <property type="entry name" value="Carboxypeptidase-like, regulatory domain"/>
    <property type="match status" value="1"/>
</dbReference>
<evidence type="ECO:0000256" key="1">
    <source>
        <dbReference type="ARBA" id="ARBA00004571"/>
    </source>
</evidence>
<proteinExistence type="inferred from homology"/>
<dbReference type="Pfam" id="PF07660">
    <property type="entry name" value="STN"/>
    <property type="match status" value="1"/>
</dbReference>
<name>A0A3S9VWV8_9BACT</name>
<sequence length="1236" mass="139500">MEKGNLYSWSRRYSGLLKAVRTMKLVMVILALSANTLWASVSAQNVRMDLFVEQKSLIEVMDLIKQKSGYSFIYSAGDVEQVGKISMGVKNKTIREILDLALQGTNLFYSIEDDLIILKKTNVLAQQQQKTRVVTGVVLGTAVTDTLPGVTVMVKGTSKGVVTDVHGKFSIVIPEGDDVVLRFSFIGKRTKEIKYTGQKTLRVTLEDDSQQLEEVTVVNEGYQKIDKRKLTSAVTSLKMDDIMTPGMSTLDMMLEGRVPGMTFMQNSGQVGAAPRLRIRGTSTVLGSQEPLWVIDGIIQEDPVNVDPDQLNDLDFVNLLGNAISGLNPEDIEQIDVLKDAAATALYGTRAANGVIVITTKEGKVGPPSVRYSFGGTLSRRSRYSDRSVNVMNSAERVAYSRELLEKKYEYGDKNTWIGYEAAYENYRNGVIDYNEFCRQVDYYETLNMDWFDAIMRDAFSHTHTLSVSGGSRNAKYYASVGYNRQNGILQKEKGDRYTANANITLKFDRFDLQFKLSGNTQKQDHTPSDVGLTDYAYNASRAVPLYNEDGSLYYYPKKQNSSDIQSWFNILNERDNSYEKIKKNSVSFSTAINYNILKALKLGATFSYTVSNTDDDVYHGETTNYAKSLAKKNYAKDDFTDNGIGDHFASGSFRKATLLPYGGELKKNGTKNENWMARLQGSYYLFLDEAEKHMLTFMAGLEISSSHYTGLQKTFRCYVPERGLTVGNVDYAQYDAYTKWLTTDKQALGVLKDNLSNKLSYYGSLNYSYQNRYIFNANMRVDYSNAFGDRAREKFLPIWSTSARWNMKEDVLKNVYWVNDLSLKASFGYQGTMHSTQTPELVIIKGELNQAFGEYSSTIKNFPNPDLSWEKTMSINSSIDFSLFNKKLVGSISYFYKKTKDAFLTKKVAQVNGVTSYTVNQGTVENQGLEVALNINPVNTSMGGSRKGFSWRIDPQLGQVVNKLINKVIETQKYDPLHDDYTYLDYLNGTAHVSGKPLNSFYSYEFTGLNSDDGRPMFARTGEEYFEKYCDMPKSKVFTEVMKYTGCRVPYLQGGILNTISWNGFVLSCNISYSIGSKVRLLKLYNPDASSMAVSPTQNLRKEFVKRWQTSGDEKYTNIPGLLSKNEYSATLNPWWKSETYSFAKNIWEMYNYADIRVVSGNYLKLQSLNLRYVFSDNVCKKLHCNSLYMSISGTNLFTWSAKELKGQDPSSQSGSADKINVPITPTYTFSVNVAF</sequence>
<keyword evidence="4 7" id="KW-0812">Transmembrane</keyword>
<keyword evidence="3 7" id="KW-1134">Transmembrane beta strand</keyword>
<reference evidence="9 10" key="1">
    <citation type="submission" date="2018-10" db="EMBL/GenBank/DDBJ databases">
        <title>Butyricimonas faecalis sp. nov., isolated from human faeces and emended description of the genus Butyricimonas.</title>
        <authorList>
            <person name="Le Roy T."/>
            <person name="Van der Smissen P."/>
            <person name="Paquot A."/>
            <person name="Delzenne N."/>
            <person name="Muccioli G."/>
            <person name="Collet J.-F."/>
            <person name="Cani P.D."/>
        </authorList>
    </citation>
    <scope>NUCLEOTIDE SEQUENCE [LARGE SCALE GENOMIC DNA]</scope>
    <source>
        <strain evidence="9 10">H184</strain>
    </source>
</reference>
<dbReference type="NCBIfam" id="TIGR04056">
    <property type="entry name" value="OMP_RagA_SusC"/>
    <property type="match status" value="1"/>
</dbReference>
<dbReference type="SUPFAM" id="SSF49464">
    <property type="entry name" value="Carboxypeptidase regulatory domain-like"/>
    <property type="match status" value="1"/>
</dbReference>
<evidence type="ECO:0000313" key="10">
    <source>
        <dbReference type="Proteomes" id="UP000270673"/>
    </source>
</evidence>
<dbReference type="InterPro" id="IPR036942">
    <property type="entry name" value="Beta-barrel_TonB_sf"/>
</dbReference>
<evidence type="ECO:0000256" key="7">
    <source>
        <dbReference type="PROSITE-ProRule" id="PRU01360"/>
    </source>
</evidence>
<dbReference type="AlphaFoldDB" id="A0A3S9VWV8"/>
<dbReference type="GO" id="GO:0009279">
    <property type="term" value="C:cell outer membrane"/>
    <property type="evidence" value="ECO:0007669"/>
    <property type="project" value="UniProtKB-SubCell"/>
</dbReference>
<evidence type="ECO:0000256" key="4">
    <source>
        <dbReference type="ARBA" id="ARBA00022692"/>
    </source>
</evidence>
<evidence type="ECO:0000259" key="8">
    <source>
        <dbReference type="SMART" id="SM00965"/>
    </source>
</evidence>
<evidence type="ECO:0000256" key="2">
    <source>
        <dbReference type="ARBA" id="ARBA00022448"/>
    </source>
</evidence>
<dbReference type="InterPro" id="IPR008969">
    <property type="entry name" value="CarboxyPept-like_regulatory"/>
</dbReference>
<keyword evidence="10" id="KW-1185">Reference proteome</keyword>
<dbReference type="InterPro" id="IPR023997">
    <property type="entry name" value="TonB-dep_OMP_SusC/RagA_CS"/>
</dbReference>
<gene>
    <name evidence="9" type="ORF">D8S85_16720</name>
</gene>
<organism evidence="9 10">
    <name type="scientific">Butyricimonas faecalis</name>
    <dbReference type="NCBI Taxonomy" id="2093856"/>
    <lineage>
        <taxon>Bacteria</taxon>
        <taxon>Pseudomonadati</taxon>
        <taxon>Bacteroidota</taxon>
        <taxon>Bacteroidia</taxon>
        <taxon>Bacteroidales</taxon>
        <taxon>Odoribacteraceae</taxon>
        <taxon>Butyricimonas</taxon>
    </lineage>
</organism>
<dbReference type="Pfam" id="PF07715">
    <property type="entry name" value="Plug"/>
    <property type="match status" value="1"/>
</dbReference>
<dbReference type="SUPFAM" id="SSF56935">
    <property type="entry name" value="Porins"/>
    <property type="match status" value="1"/>
</dbReference>
<protein>
    <submittedName>
        <fullName evidence="9">SusC/RagA family TonB-linked outer membrane protein</fullName>
    </submittedName>
</protein>
<accession>A0A3S9VWV8</accession>
<dbReference type="InterPro" id="IPR037066">
    <property type="entry name" value="Plug_dom_sf"/>
</dbReference>
<evidence type="ECO:0000256" key="6">
    <source>
        <dbReference type="ARBA" id="ARBA00023237"/>
    </source>
</evidence>
<dbReference type="Gene3D" id="2.40.170.20">
    <property type="entry name" value="TonB-dependent receptor, beta-barrel domain"/>
    <property type="match status" value="1"/>
</dbReference>
<dbReference type="InterPro" id="IPR023996">
    <property type="entry name" value="TonB-dep_OMP_SusC/RagA"/>
</dbReference>
<dbReference type="EMBL" id="CP032819">
    <property type="protein sequence ID" value="AZS31037.1"/>
    <property type="molecule type" value="Genomic_DNA"/>
</dbReference>
<keyword evidence="6 7" id="KW-0998">Cell outer membrane</keyword>
<evidence type="ECO:0000313" key="9">
    <source>
        <dbReference type="EMBL" id="AZS31037.1"/>
    </source>
</evidence>
<keyword evidence="5 7" id="KW-0472">Membrane</keyword>
<dbReference type="SMART" id="SM00965">
    <property type="entry name" value="STN"/>
    <property type="match status" value="1"/>
</dbReference>
<dbReference type="InterPro" id="IPR039426">
    <property type="entry name" value="TonB-dep_rcpt-like"/>
</dbReference>
<dbReference type="Gene3D" id="2.170.130.10">
    <property type="entry name" value="TonB-dependent receptor, plug domain"/>
    <property type="match status" value="1"/>
</dbReference>
<dbReference type="InterPro" id="IPR011662">
    <property type="entry name" value="Secretin/TonB_short_N"/>
</dbReference>
<dbReference type="PROSITE" id="PS52016">
    <property type="entry name" value="TONB_DEPENDENT_REC_3"/>
    <property type="match status" value="1"/>
</dbReference>
<dbReference type="OrthoDB" id="1099083at2"/>